<sequence length="170" mass="19125">MPEYAWVELDTGLWRASWQDFVNEFGFRRATSPVINEPVPSVVWALPPCGTPGAPFPEAARPLAQLVCDVLRECVEYWDSVFHHDAVHPSSQYRPHRVTDVDELEDWEYSHHPNGNYMIFVSKDHSFGVLGDPFEKTICFFGAPAVTAAIALNDGVLTRMIRRDGKPPAA</sequence>
<dbReference type="InterPro" id="IPR020323">
    <property type="entry name" value="DUF2716"/>
</dbReference>
<evidence type="ECO:0000313" key="2">
    <source>
        <dbReference type="Proteomes" id="UP000481360"/>
    </source>
</evidence>
<reference evidence="1 2" key="1">
    <citation type="submission" date="2020-03" db="EMBL/GenBank/DDBJ databases">
        <title>Isolation and identification of active actinomycetes.</title>
        <authorList>
            <person name="Sun X."/>
        </authorList>
    </citation>
    <scope>NUCLEOTIDE SEQUENCE [LARGE SCALE GENOMIC DNA]</scope>
    <source>
        <strain evidence="1 2">NEAU-D13</strain>
    </source>
</reference>
<proteinExistence type="predicted"/>
<dbReference type="EMBL" id="JAAMPJ010000009">
    <property type="protein sequence ID" value="NGY63363.1"/>
    <property type="molecule type" value="Genomic_DNA"/>
</dbReference>
<comment type="caution">
    <text evidence="1">The sequence shown here is derived from an EMBL/GenBank/DDBJ whole genome shotgun (WGS) entry which is preliminary data.</text>
</comment>
<gene>
    <name evidence="1" type="ORF">G7043_31020</name>
</gene>
<dbReference type="Pfam" id="PF10898">
    <property type="entry name" value="DUF2716"/>
    <property type="match status" value="1"/>
</dbReference>
<dbReference type="Proteomes" id="UP000481360">
    <property type="component" value="Unassembled WGS sequence"/>
</dbReference>
<keyword evidence="2" id="KW-1185">Reference proteome</keyword>
<dbReference type="AlphaFoldDB" id="A0A7C9RWA3"/>
<evidence type="ECO:0000313" key="1">
    <source>
        <dbReference type="EMBL" id="NGY63363.1"/>
    </source>
</evidence>
<name>A0A7C9RWA3_9PSEU</name>
<organism evidence="1 2">
    <name type="scientific">Lentzea alba</name>
    <dbReference type="NCBI Taxonomy" id="2714351"/>
    <lineage>
        <taxon>Bacteria</taxon>
        <taxon>Bacillati</taxon>
        <taxon>Actinomycetota</taxon>
        <taxon>Actinomycetes</taxon>
        <taxon>Pseudonocardiales</taxon>
        <taxon>Pseudonocardiaceae</taxon>
        <taxon>Lentzea</taxon>
    </lineage>
</organism>
<accession>A0A7C9RWA3</accession>
<protein>
    <submittedName>
        <fullName evidence="1">DUF2716 domain-containing protein</fullName>
    </submittedName>
</protein>
<dbReference type="RefSeq" id="WP_166051651.1">
    <property type="nucleotide sequence ID" value="NZ_JAAMPJ010000009.1"/>
</dbReference>